<protein>
    <submittedName>
        <fullName evidence="1">Uncharacterized protein</fullName>
    </submittedName>
</protein>
<dbReference type="AlphaFoldDB" id="A0A814EMC7"/>
<accession>A0A814EMC7</accession>
<dbReference type="EMBL" id="CAJNON010000104">
    <property type="protein sequence ID" value="CAF0971172.1"/>
    <property type="molecule type" value="Genomic_DNA"/>
</dbReference>
<sequence>MIGSIFRLNNINRNDDQIWIIKMTLCNDDEHDLKQVLMYMKQQINSEQTNLRTFAKLLWEMGKFDLAEKYFNRLLQELSLNDTLHISLYEDLGKLASQRGDYDMSMKWRQKLLTFKEENPSASNVSVNKTNNSIILSLKKSLKIQEGETG</sequence>
<dbReference type="SUPFAM" id="SSF48452">
    <property type="entry name" value="TPR-like"/>
    <property type="match status" value="1"/>
</dbReference>
<proteinExistence type="predicted"/>
<dbReference type="Gene3D" id="1.25.40.10">
    <property type="entry name" value="Tetratricopeptide repeat domain"/>
    <property type="match status" value="1"/>
</dbReference>
<reference evidence="1" key="1">
    <citation type="submission" date="2021-02" db="EMBL/GenBank/DDBJ databases">
        <authorList>
            <person name="Nowell W R."/>
        </authorList>
    </citation>
    <scope>NUCLEOTIDE SEQUENCE</scope>
</reference>
<evidence type="ECO:0000313" key="2">
    <source>
        <dbReference type="Proteomes" id="UP000663891"/>
    </source>
</evidence>
<gene>
    <name evidence="1" type="ORF">VCS650_LOCUS13143</name>
</gene>
<comment type="caution">
    <text evidence="1">The sequence shown here is derived from an EMBL/GenBank/DDBJ whole genome shotgun (WGS) entry which is preliminary data.</text>
</comment>
<dbReference type="Proteomes" id="UP000663891">
    <property type="component" value="Unassembled WGS sequence"/>
</dbReference>
<name>A0A814EMC7_9BILA</name>
<organism evidence="1 2">
    <name type="scientific">Adineta steineri</name>
    <dbReference type="NCBI Taxonomy" id="433720"/>
    <lineage>
        <taxon>Eukaryota</taxon>
        <taxon>Metazoa</taxon>
        <taxon>Spiralia</taxon>
        <taxon>Gnathifera</taxon>
        <taxon>Rotifera</taxon>
        <taxon>Eurotatoria</taxon>
        <taxon>Bdelloidea</taxon>
        <taxon>Adinetida</taxon>
        <taxon>Adinetidae</taxon>
        <taxon>Adineta</taxon>
    </lineage>
</organism>
<dbReference type="OrthoDB" id="10053717at2759"/>
<evidence type="ECO:0000313" key="1">
    <source>
        <dbReference type="EMBL" id="CAF0971172.1"/>
    </source>
</evidence>
<dbReference type="InterPro" id="IPR011990">
    <property type="entry name" value="TPR-like_helical_dom_sf"/>
</dbReference>